<gene>
    <name evidence="1" type="ORF">MRB53_026358</name>
</gene>
<comment type="caution">
    <text evidence="1">The sequence shown here is derived from an EMBL/GenBank/DDBJ whole genome shotgun (WGS) entry which is preliminary data.</text>
</comment>
<evidence type="ECO:0000313" key="2">
    <source>
        <dbReference type="Proteomes" id="UP001234297"/>
    </source>
</evidence>
<dbReference type="Proteomes" id="UP001234297">
    <property type="component" value="Chromosome 8"/>
</dbReference>
<organism evidence="1 2">
    <name type="scientific">Persea americana</name>
    <name type="common">Avocado</name>
    <dbReference type="NCBI Taxonomy" id="3435"/>
    <lineage>
        <taxon>Eukaryota</taxon>
        <taxon>Viridiplantae</taxon>
        <taxon>Streptophyta</taxon>
        <taxon>Embryophyta</taxon>
        <taxon>Tracheophyta</taxon>
        <taxon>Spermatophyta</taxon>
        <taxon>Magnoliopsida</taxon>
        <taxon>Magnoliidae</taxon>
        <taxon>Laurales</taxon>
        <taxon>Lauraceae</taxon>
        <taxon>Persea</taxon>
    </lineage>
</organism>
<evidence type="ECO:0000313" key="1">
    <source>
        <dbReference type="EMBL" id="KAJ8633022.1"/>
    </source>
</evidence>
<dbReference type="EMBL" id="CM056816">
    <property type="protein sequence ID" value="KAJ8633022.1"/>
    <property type="molecule type" value="Genomic_DNA"/>
</dbReference>
<proteinExistence type="predicted"/>
<accession>A0ACC2LHZ6</accession>
<keyword evidence="2" id="KW-1185">Reference proteome</keyword>
<reference evidence="1 2" key="1">
    <citation type="journal article" date="2022" name="Hortic Res">
        <title>A haplotype resolved chromosomal level avocado genome allows analysis of novel avocado genes.</title>
        <authorList>
            <person name="Nath O."/>
            <person name="Fletcher S.J."/>
            <person name="Hayward A."/>
            <person name="Shaw L.M."/>
            <person name="Masouleh A.K."/>
            <person name="Furtado A."/>
            <person name="Henry R.J."/>
            <person name="Mitter N."/>
        </authorList>
    </citation>
    <scope>NUCLEOTIDE SEQUENCE [LARGE SCALE GENOMIC DNA]</scope>
    <source>
        <strain evidence="2">cv. Hass</strain>
    </source>
</reference>
<sequence length="168" mass="19314">MAEEEQKSLRDYALPLVTEIQSSIQRPAINANSFKIKPGTIQMLHNSVQFGGLPNNDPNEHLISFLEICDTFKCHGISEEAIRLRLFPFILRDKAKSWPHSLPPGSITTWADLAQKFLAKLFPPTKIARMRNDITSFAQHDSETLYEAWERFKDLLRKCPDHGIPEWL</sequence>
<name>A0ACC2LHZ6_PERAE</name>
<protein>
    <submittedName>
        <fullName evidence="1">Uncharacterized protein</fullName>
    </submittedName>
</protein>